<protein>
    <submittedName>
        <fullName evidence="9">PHD finger protein 12</fullName>
    </submittedName>
</protein>
<evidence type="ECO:0000256" key="5">
    <source>
        <dbReference type="SAM" id="MobiDB-lite"/>
    </source>
</evidence>
<dbReference type="InterPro" id="IPR013083">
    <property type="entry name" value="Znf_RING/FYVE/PHD"/>
</dbReference>
<dbReference type="Pfam" id="PF00498">
    <property type="entry name" value="FHA"/>
    <property type="match status" value="1"/>
</dbReference>
<feature type="domain" description="FHA" evidence="6">
    <location>
        <begin position="620"/>
        <end position="672"/>
    </location>
</feature>
<dbReference type="InterPro" id="IPR042163">
    <property type="entry name" value="PHF12"/>
</dbReference>
<feature type="region of interest" description="Disordered" evidence="5">
    <location>
        <begin position="103"/>
        <end position="160"/>
    </location>
</feature>
<organism evidence="8 9">
    <name type="scientific">Bicyclus anynana</name>
    <name type="common">Squinting bush brown butterfly</name>
    <dbReference type="NCBI Taxonomy" id="110368"/>
    <lineage>
        <taxon>Eukaryota</taxon>
        <taxon>Metazoa</taxon>
        <taxon>Ecdysozoa</taxon>
        <taxon>Arthropoda</taxon>
        <taxon>Hexapoda</taxon>
        <taxon>Insecta</taxon>
        <taxon>Pterygota</taxon>
        <taxon>Neoptera</taxon>
        <taxon>Endopterygota</taxon>
        <taxon>Lepidoptera</taxon>
        <taxon>Glossata</taxon>
        <taxon>Ditrysia</taxon>
        <taxon>Papilionoidea</taxon>
        <taxon>Nymphalidae</taxon>
        <taxon>Satyrinae</taxon>
        <taxon>Satyrini</taxon>
        <taxon>Mycalesina</taxon>
        <taxon>Bicyclus</taxon>
    </lineage>
</organism>
<feature type="compositionally biased region" description="Acidic residues" evidence="5">
    <location>
        <begin position="425"/>
        <end position="434"/>
    </location>
</feature>
<feature type="region of interest" description="Disordered" evidence="5">
    <location>
        <begin position="27"/>
        <end position="46"/>
    </location>
</feature>
<dbReference type="PROSITE" id="PS50016">
    <property type="entry name" value="ZF_PHD_2"/>
    <property type="match status" value="2"/>
</dbReference>
<dbReference type="Gene3D" id="6.10.20.60">
    <property type="entry name" value="PHD finger protein 12"/>
    <property type="match status" value="1"/>
</dbReference>
<evidence type="ECO:0000259" key="6">
    <source>
        <dbReference type="PROSITE" id="PS50006"/>
    </source>
</evidence>
<feature type="compositionally biased region" description="Basic residues" evidence="5">
    <location>
        <begin position="33"/>
        <end position="46"/>
    </location>
</feature>
<dbReference type="PANTHER" id="PTHR46309:SF1">
    <property type="entry name" value="PHD FINGER PROTEIN 12"/>
    <property type="match status" value="1"/>
</dbReference>
<gene>
    <name evidence="9" type="primary">LOC112051625</name>
</gene>
<dbReference type="Pfam" id="PF00628">
    <property type="entry name" value="PHD"/>
    <property type="match status" value="2"/>
</dbReference>
<proteinExistence type="predicted"/>
<evidence type="ECO:0000313" key="9">
    <source>
        <dbReference type="RefSeq" id="XP_052738985.1"/>
    </source>
</evidence>
<dbReference type="Gene3D" id="2.60.200.20">
    <property type="match status" value="1"/>
</dbReference>
<dbReference type="GeneID" id="112051625"/>
<keyword evidence="1" id="KW-0479">Metal-binding</keyword>
<sequence>MSNVGYDLDTSGGLMPLIRALIKPPDEEINNQKPKKPHHPYYKRPGKGHNHDSCDACGEGGDLICCDRCPASFHLGCYDPPLDENDIPAGLWLCKECCASDEKQPSTRSSRAQSPADNKSDTDKKTRSQRNSRANSLNKKKKDEKEEEDSKKEAEPEAELTPMEILVKAAKVMNPKQFELPREMKIPCVFPGTEKEGNGKNGNGVVSVDAWGCVPLPAKSCFVCRATCKLAPLLQCDYCPLLFHQDCLDPPLTALPTGRWMCPNHVEQYIDWKVVRSVSATERAALWERFSGPVDQHAVKVDFIRRARNPRPAFRVKVPVGMRGRVVVPRMVRLHYRRPPPLLPSRREHVRCQRVLKHIKAGGAYDSDDDEEEEVTKICMNLSCPEYTGEGKCPVQSPKLKGATKKDADDDLKAIEENEPKLDDNSDSSDYSDSDFEHLTSSVKKRKVSQSEDKSPGKRGAKPQRLELCAEEGVEELLATVEEQLQKLDERLIKLLAWQRLQQVAGGEAGAGRWRRSGAGTWGTRAASALRAATRARLAKLGVRRLPLPSELLPRADRERIAAAVWGPAPPPQPLDKPPHPALDLADALVKAALCELKPPARDGGEAALGRAIPMRLSSLSIGSDGACDVPLDARCRRVSPRHAVIFCDEVSRHFELINYSEWGTRVNGVLYACDLSRGEDAAGDVGGDAEARAQALRRVVRSRRTKPPRLNGSLTVPVEEELECTCPGAPPPASAAWEGSALVPHGALLQFGCRMYVFSITDHQTFPHQPEVDEPAL</sequence>
<dbReference type="InterPro" id="IPR031966">
    <property type="entry name" value="PHF12_MRG-bd"/>
</dbReference>
<dbReference type="PANTHER" id="PTHR46309">
    <property type="entry name" value="PHD FINGER PROTEIN 12"/>
    <property type="match status" value="1"/>
</dbReference>
<dbReference type="SUPFAM" id="SSF57903">
    <property type="entry name" value="FYVE/PHD zinc finger"/>
    <property type="match status" value="2"/>
</dbReference>
<dbReference type="InterPro" id="IPR011011">
    <property type="entry name" value="Znf_FYVE_PHD"/>
</dbReference>
<dbReference type="InterPro" id="IPR038098">
    <property type="entry name" value="PHF12_MRG-bd_sf"/>
</dbReference>
<dbReference type="CDD" id="cd15534">
    <property type="entry name" value="PHD2_PHF12_Rco1"/>
    <property type="match status" value="1"/>
</dbReference>
<accession>A0ABM3LIT8</accession>
<keyword evidence="2 4" id="KW-0863">Zinc-finger</keyword>
<keyword evidence="8" id="KW-1185">Reference proteome</keyword>
<dbReference type="InterPro" id="IPR019786">
    <property type="entry name" value="Zinc_finger_PHD-type_CS"/>
</dbReference>
<dbReference type="CDD" id="cd15533">
    <property type="entry name" value="PHD1_PHF12"/>
    <property type="match status" value="1"/>
</dbReference>
<evidence type="ECO:0000256" key="3">
    <source>
        <dbReference type="ARBA" id="ARBA00022833"/>
    </source>
</evidence>
<dbReference type="SUPFAM" id="SSF49879">
    <property type="entry name" value="SMAD/FHA domain"/>
    <property type="match status" value="1"/>
</dbReference>
<dbReference type="Pfam" id="PF16737">
    <property type="entry name" value="PHF12_MRG_bd"/>
    <property type="match status" value="1"/>
</dbReference>
<evidence type="ECO:0000256" key="4">
    <source>
        <dbReference type="PROSITE-ProRule" id="PRU00146"/>
    </source>
</evidence>
<name>A0ABM3LIT8_BICAN</name>
<evidence type="ECO:0000256" key="2">
    <source>
        <dbReference type="ARBA" id="ARBA00022771"/>
    </source>
</evidence>
<dbReference type="Proteomes" id="UP001652582">
    <property type="component" value="Chromosome 8"/>
</dbReference>
<dbReference type="SMART" id="SM00249">
    <property type="entry name" value="PHD"/>
    <property type="match status" value="2"/>
</dbReference>
<dbReference type="InterPro" id="IPR001965">
    <property type="entry name" value="Znf_PHD"/>
</dbReference>
<evidence type="ECO:0000313" key="8">
    <source>
        <dbReference type="Proteomes" id="UP001652582"/>
    </source>
</evidence>
<dbReference type="InterPro" id="IPR000253">
    <property type="entry name" value="FHA_dom"/>
</dbReference>
<feature type="compositionally biased region" description="Basic and acidic residues" evidence="5">
    <location>
        <begin position="141"/>
        <end position="155"/>
    </location>
</feature>
<feature type="domain" description="PHD-type" evidence="7">
    <location>
        <begin position="218"/>
        <end position="268"/>
    </location>
</feature>
<dbReference type="InterPro" id="IPR019787">
    <property type="entry name" value="Znf_PHD-finger"/>
</dbReference>
<reference evidence="9" key="1">
    <citation type="submission" date="2025-08" db="UniProtKB">
        <authorList>
            <consortium name="RefSeq"/>
        </authorList>
    </citation>
    <scope>IDENTIFICATION</scope>
</reference>
<dbReference type="InterPro" id="IPR008984">
    <property type="entry name" value="SMAD_FHA_dom_sf"/>
</dbReference>
<evidence type="ECO:0000259" key="7">
    <source>
        <dbReference type="PROSITE" id="PS50016"/>
    </source>
</evidence>
<dbReference type="PROSITE" id="PS01359">
    <property type="entry name" value="ZF_PHD_1"/>
    <property type="match status" value="1"/>
</dbReference>
<dbReference type="PROSITE" id="PS50006">
    <property type="entry name" value="FHA_DOMAIN"/>
    <property type="match status" value="1"/>
</dbReference>
<keyword evidence="3" id="KW-0862">Zinc</keyword>
<feature type="domain" description="PHD-type" evidence="7">
    <location>
        <begin position="51"/>
        <end position="100"/>
    </location>
</feature>
<feature type="compositionally biased region" description="Polar residues" evidence="5">
    <location>
        <begin position="106"/>
        <end position="117"/>
    </location>
</feature>
<feature type="region of interest" description="Disordered" evidence="5">
    <location>
        <begin position="415"/>
        <end position="465"/>
    </location>
</feature>
<evidence type="ECO:0000256" key="1">
    <source>
        <dbReference type="ARBA" id="ARBA00022723"/>
    </source>
</evidence>
<feature type="compositionally biased region" description="Basic and acidic residues" evidence="5">
    <location>
        <begin position="415"/>
        <end position="424"/>
    </location>
</feature>
<dbReference type="RefSeq" id="XP_052738985.1">
    <property type="nucleotide sequence ID" value="XM_052883025.1"/>
</dbReference>
<dbReference type="Gene3D" id="3.30.40.10">
    <property type="entry name" value="Zinc/RING finger domain, C3HC4 (zinc finger)"/>
    <property type="match status" value="2"/>
</dbReference>